<dbReference type="EnsemblPlants" id="OBART08G12960.1">
    <property type="protein sequence ID" value="OBART08G12960.1"/>
    <property type="gene ID" value="OBART08G12960"/>
</dbReference>
<evidence type="ECO:0000313" key="2">
    <source>
        <dbReference type="Proteomes" id="UP000026960"/>
    </source>
</evidence>
<dbReference type="Gramene" id="OBART08G12960.1">
    <property type="protein sequence ID" value="OBART08G12960.1"/>
    <property type="gene ID" value="OBART08G12960"/>
</dbReference>
<name>A0A0D3GZP1_9ORYZ</name>
<dbReference type="PaxDb" id="65489-OBART08G12960.1"/>
<accession>A0A0D3GZP1</accession>
<protein>
    <submittedName>
        <fullName evidence="1">Uncharacterized protein</fullName>
    </submittedName>
</protein>
<evidence type="ECO:0000313" key="1">
    <source>
        <dbReference type="EnsemblPlants" id="OBART08G12960.1"/>
    </source>
</evidence>
<proteinExistence type="predicted"/>
<organism evidence="1">
    <name type="scientific">Oryza barthii</name>
    <dbReference type="NCBI Taxonomy" id="65489"/>
    <lineage>
        <taxon>Eukaryota</taxon>
        <taxon>Viridiplantae</taxon>
        <taxon>Streptophyta</taxon>
        <taxon>Embryophyta</taxon>
        <taxon>Tracheophyta</taxon>
        <taxon>Spermatophyta</taxon>
        <taxon>Magnoliopsida</taxon>
        <taxon>Liliopsida</taxon>
        <taxon>Poales</taxon>
        <taxon>Poaceae</taxon>
        <taxon>BOP clade</taxon>
        <taxon>Oryzoideae</taxon>
        <taxon>Oryzeae</taxon>
        <taxon>Oryzinae</taxon>
        <taxon>Oryza</taxon>
    </lineage>
</organism>
<keyword evidence="2" id="KW-1185">Reference proteome</keyword>
<dbReference type="HOGENOM" id="CLU_2658426_0_0_1"/>
<dbReference type="AlphaFoldDB" id="A0A0D3GZP1"/>
<reference evidence="1" key="2">
    <citation type="submission" date="2015-03" db="UniProtKB">
        <authorList>
            <consortium name="EnsemblPlants"/>
        </authorList>
    </citation>
    <scope>IDENTIFICATION</scope>
</reference>
<reference evidence="1" key="1">
    <citation type="journal article" date="2009" name="Rice">
        <title>De Novo Next Generation Sequencing of Plant Genomes.</title>
        <authorList>
            <person name="Rounsley S."/>
            <person name="Marri P.R."/>
            <person name="Yu Y."/>
            <person name="He R."/>
            <person name="Sisneros N."/>
            <person name="Goicoechea J.L."/>
            <person name="Lee S.J."/>
            <person name="Angelova A."/>
            <person name="Kudrna D."/>
            <person name="Luo M."/>
            <person name="Affourtit J."/>
            <person name="Desany B."/>
            <person name="Knight J."/>
            <person name="Niazi F."/>
            <person name="Egholm M."/>
            <person name="Wing R.A."/>
        </authorList>
    </citation>
    <scope>NUCLEOTIDE SEQUENCE [LARGE SCALE GENOMIC DNA]</scope>
    <source>
        <strain evidence="1">cv. IRGC 105608</strain>
    </source>
</reference>
<sequence>MSSPHVLVLDGTHVDRHVVSMALMHHNVRGVKTLIMREEEGQGEENWRSHGVGCAVATRNPPIPMEKIGSANSLMI</sequence>
<dbReference type="Proteomes" id="UP000026960">
    <property type="component" value="Chromosome 8"/>
</dbReference>